<dbReference type="Gene3D" id="2.60.40.1930">
    <property type="match status" value="2"/>
</dbReference>
<keyword evidence="2" id="KW-0391">Immunity</keyword>
<feature type="domain" description="Macroglobulin" evidence="9">
    <location>
        <begin position="313"/>
        <end position="406"/>
    </location>
</feature>
<dbReference type="EMBL" id="CVRI01000054">
    <property type="protein sequence ID" value="CRK99833.1"/>
    <property type="molecule type" value="Genomic_DNA"/>
</dbReference>
<dbReference type="FunFam" id="2.60.40.1930:FF:000001">
    <property type="entry name" value="CD109 isoform 3"/>
    <property type="match status" value="1"/>
</dbReference>
<dbReference type="Gene3D" id="2.60.40.10">
    <property type="entry name" value="Immunoglobulins"/>
    <property type="match status" value="1"/>
</dbReference>
<feature type="domain" description="Macroglobulin" evidence="10">
    <location>
        <begin position="408"/>
        <end position="495"/>
    </location>
</feature>
<dbReference type="PANTHER" id="PTHR11412">
    <property type="entry name" value="MACROGLOBULIN / COMPLEMENT"/>
    <property type="match status" value="1"/>
</dbReference>
<evidence type="ECO:0000313" key="12">
    <source>
        <dbReference type="Proteomes" id="UP000183832"/>
    </source>
</evidence>
<dbReference type="Gene3D" id="2.60.40.1940">
    <property type="match status" value="1"/>
</dbReference>
<dbReference type="InterPro" id="IPR013783">
    <property type="entry name" value="Ig-like_fold"/>
</dbReference>
<dbReference type="GO" id="GO:0002376">
    <property type="term" value="P:immune system process"/>
    <property type="evidence" value="ECO:0007669"/>
    <property type="project" value="UniProtKB-KW"/>
</dbReference>
<dbReference type="Pfam" id="PF17791">
    <property type="entry name" value="MG3"/>
    <property type="match status" value="1"/>
</dbReference>
<dbReference type="GO" id="GO:0004866">
    <property type="term" value="F:endopeptidase inhibitor activity"/>
    <property type="evidence" value="ECO:0007669"/>
    <property type="project" value="InterPro"/>
</dbReference>
<evidence type="ECO:0000256" key="8">
    <source>
        <dbReference type="SAM" id="SignalP"/>
    </source>
</evidence>
<evidence type="ECO:0000256" key="5">
    <source>
        <dbReference type="ARBA" id="ARBA00057615"/>
    </source>
</evidence>
<keyword evidence="4" id="KW-0325">Glycoprotein</keyword>
<name>A0A1J1IMY3_9DIPT</name>
<evidence type="ECO:0000256" key="2">
    <source>
        <dbReference type="ARBA" id="ARBA00022859"/>
    </source>
</evidence>
<comment type="function">
    <text evidence="5">Binds covalently through a thioester bond to the pathogen surface resulting in pathogen clearance.</text>
</comment>
<keyword evidence="12" id="KW-1185">Reference proteome</keyword>
<evidence type="ECO:0000259" key="9">
    <source>
        <dbReference type="Pfam" id="PF01835"/>
    </source>
</evidence>
<gene>
    <name evidence="11" type="primary">similar to CD109 antigen</name>
    <name evidence="11" type="ORF">CLUMA_CG013141</name>
</gene>
<feature type="domain" description="Macroglobulin" evidence="9">
    <location>
        <begin position="138"/>
        <end position="190"/>
    </location>
</feature>
<evidence type="ECO:0000256" key="7">
    <source>
        <dbReference type="ARBA" id="ARBA00078071"/>
    </source>
</evidence>
<dbReference type="PANTHER" id="PTHR11412:SF136">
    <property type="entry name" value="CD109 ANTIGEN"/>
    <property type="match status" value="1"/>
</dbReference>
<keyword evidence="3" id="KW-0882">Thioester bond</keyword>
<dbReference type="GO" id="GO:0005615">
    <property type="term" value="C:extracellular space"/>
    <property type="evidence" value="ECO:0007669"/>
    <property type="project" value="UniProtKB-ARBA"/>
</dbReference>
<dbReference type="STRING" id="568069.A0A1J1IMY3"/>
<evidence type="ECO:0000256" key="1">
    <source>
        <dbReference type="ARBA" id="ARBA00022729"/>
    </source>
</evidence>
<dbReference type="Pfam" id="PF01835">
    <property type="entry name" value="MG2"/>
    <property type="match status" value="2"/>
</dbReference>
<accession>A0A1J1IMY3</accession>
<dbReference type="InterPro" id="IPR002890">
    <property type="entry name" value="MG2"/>
</dbReference>
<dbReference type="InterPro" id="IPR041555">
    <property type="entry name" value="MG3"/>
</dbReference>
<proteinExistence type="predicted"/>
<dbReference type="InterPro" id="IPR050473">
    <property type="entry name" value="A2M/Complement_sys"/>
</dbReference>
<feature type="signal peptide" evidence="8">
    <location>
        <begin position="1"/>
        <end position="20"/>
    </location>
</feature>
<evidence type="ECO:0000256" key="6">
    <source>
        <dbReference type="ARBA" id="ARBA00063781"/>
    </source>
</evidence>
<organism evidence="11 12">
    <name type="scientific">Clunio marinus</name>
    <dbReference type="NCBI Taxonomy" id="568069"/>
    <lineage>
        <taxon>Eukaryota</taxon>
        <taxon>Metazoa</taxon>
        <taxon>Ecdysozoa</taxon>
        <taxon>Arthropoda</taxon>
        <taxon>Hexapoda</taxon>
        <taxon>Insecta</taxon>
        <taxon>Pterygota</taxon>
        <taxon>Neoptera</taxon>
        <taxon>Endopterygota</taxon>
        <taxon>Diptera</taxon>
        <taxon>Nematocera</taxon>
        <taxon>Chironomoidea</taxon>
        <taxon>Chironomidae</taxon>
        <taxon>Clunio</taxon>
    </lineage>
</organism>
<feature type="chain" id="PRO_5012972639" description="TEP1-F" evidence="8">
    <location>
        <begin position="21"/>
        <end position="595"/>
    </location>
</feature>
<keyword evidence="1 8" id="KW-0732">Signal</keyword>
<protein>
    <recommendedName>
        <fullName evidence="7">TEP1-F</fullName>
    </recommendedName>
</protein>
<evidence type="ECO:0000259" key="10">
    <source>
        <dbReference type="Pfam" id="PF17791"/>
    </source>
</evidence>
<comment type="subunit">
    <text evidence="6">Heterodimer of a TEP1-N chain and an TEP1-C chain non-covalently linked. Forms a complex composed of TEP1-N and TEP1-C heterodimer, LRIM1 and APL1C; the interaction stabilizes TEP1-N and TEP1-C heterodimer, prevents its binding to tissues while circulating in the hemolymph and protects the thioester bond from hydrolysis. Mature TEP1 and to a lesser extent full-length TEP1 interact with SPCLIP1; the interaction is induced by microbial infection.</text>
</comment>
<sequence>MKFKVIKLLVIALLLELSEGKGTFTLIAPKTIRTSKDYRVSVTSQGYDQGYDNPEILEVSIVNTELDPFSSGGDHDDFPYKEFRMAKNVTLGNGGTEFVTFDLKDLPQGYYSLETRTFSEIGFYGFRALHMNTKNQTVFVQTDKSIYKPADKVQFRVLVLDGDMKPLMGVGKVQVQINDGAKNRVKQFDDITLIKGVTFTLIAPKTIRTNKDYRVSVTSQGYDNPEILEVGIKSTEKRNDSYSGGSDDYSYSGGDEEFKMVKNVTLSNGSTEFVTFDLKDLPQGYYSLKARTFAETYFFFFRALHMNTKNQTVFVQTDKSIYKPADKVQFRVLVLDGDMKPLMGVGKVQVQINDGAKNRVKQFDDITLIKGVYQNELQLSDMPVMGKWNIQVNINGKSEKVKTFEVAEYTLPKFEVTIDSNPDVSFKDGKIRATVKAKYTFGKIAKGNATVTAEVTYTRRRRSGDHRRTPVTEASRPIMKTVEVDGKKSVEFDIEKELNIADHSYERSVKLFATFKEELSDREANATTTVKIHPTPHYIELKKSDDEFKPGLPFTATAIVKYHDKGAPVDDKYNPVVFTIKYSYDVIKTCERPHR</sequence>
<evidence type="ECO:0000313" key="11">
    <source>
        <dbReference type="EMBL" id="CRK99833.1"/>
    </source>
</evidence>
<dbReference type="AlphaFoldDB" id="A0A1J1IMY3"/>
<reference evidence="11 12" key="1">
    <citation type="submission" date="2015-04" db="EMBL/GenBank/DDBJ databases">
        <authorList>
            <person name="Syromyatnikov M.Y."/>
            <person name="Popov V.N."/>
        </authorList>
    </citation>
    <scope>NUCLEOTIDE SEQUENCE [LARGE SCALE GENOMIC DNA]</scope>
</reference>
<dbReference type="OrthoDB" id="7780472at2759"/>
<evidence type="ECO:0000256" key="3">
    <source>
        <dbReference type="ARBA" id="ARBA00022966"/>
    </source>
</evidence>
<evidence type="ECO:0000256" key="4">
    <source>
        <dbReference type="ARBA" id="ARBA00023180"/>
    </source>
</evidence>
<dbReference type="Proteomes" id="UP000183832">
    <property type="component" value="Unassembled WGS sequence"/>
</dbReference>
<feature type="non-terminal residue" evidence="11">
    <location>
        <position position="595"/>
    </location>
</feature>